<reference evidence="1" key="1">
    <citation type="submission" date="2022-04" db="EMBL/GenBank/DDBJ databases">
        <title>Halocatena sp. nov., isolated from a salt lake.</title>
        <authorList>
            <person name="Cui H.-L."/>
        </authorList>
    </citation>
    <scope>NUCLEOTIDE SEQUENCE</scope>
    <source>
        <strain evidence="1">AD-1</strain>
        <plasmid evidence="1">unnamed2</plasmid>
    </source>
</reference>
<sequence>MVFDELADSTDLPMEIDGQKPIPQMARRFWYDAYSATPETILADGSEIAAKQGNASAEVVLQQYLPPERRRQLPTVHA</sequence>
<accession>A0A8U0A6H0</accession>
<dbReference type="KEGG" id="haad:MW046_16745"/>
<evidence type="ECO:0000313" key="2">
    <source>
        <dbReference type="Proteomes" id="UP000831768"/>
    </source>
</evidence>
<keyword evidence="1" id="KW-0614">Plasmid</keyword>
<keyword evidence="2" id="KW-1185">Reference proteome</keyword>
<geneLocation type="plasmid" evidence="1 2">
    <name>unnamed2</name>
</geneLocation>
<evidence type="ECO:0000313" key="1">
    <source>
        <dbReference type="EMBL" id="UPM44682.1"/>
    </source>
</evidence>
<dbReference type="AlphaFoldDB" id="A0A8U0A6H0"/>
<dbReference type="RefSeq" id="WP_247995336.1">
    <property type="nucleotide sequence ID" value="NZ_CP096021.1"/>
</dbReference>
<gene>
    <name evidence="1" type="ORF">MW046_16745</name>
</gene>
<organism evidence="1 2">
    <name type="scientific">Halocatena salina</name>
    <dbReference type="NCBI Taxonomy" id="2934340"/>
    <lineage>
        <taxon>Archaea</taxon>
        <taxon>Methanobacteriati</taxon>
        <taxon>Methanobacteriota</taxon>
        <taxon>Stenosarchaea group</taxon>
        <taxon>Halobacteria</taxon>
        <taxon>Halobacteriales</taxon>
        <taxon>Natronomonadaceae</taxon>
        <taxon>Halocatena</taxon>
    </lineage>
</organism>
<dbReference type="Proteomes" id="UP000831768">
    <property type="component" value="Plasmid unnamed2"/>
</dbReference>
<protein>
    <submittedName>
        <fullName evidence="1">Uncharacterized protein</fullName>
    </submittedName>
</protein>
<name>A0A8U0A6H0_9EURY</name>
<dbReference type="EMBL" id="CP096021">
    <property type="protein sequence ID" value="UPM44682.1"/>
    <property type="molecule type" value="Genomic_DNA"/>
</dbReference>
<dbReference type="GeneID" id="71929730"/>
<proteinExistence type="predicted"/>